<reference evidence="1" key="1">
    <citation type="submission" date="2023-01" db="EMBL/GenBank/DDBJ databases">
        <title>Colletotrichum chrysophilum M932 genome sequence.</title>
        <authorList>
            <person name="Baroncelli R."/>
        </authorList>
    </citation>
    <scope>NUCLEOTIDE SEQUENCE</scope>
    <source>
        <strain evidence="1">M932</strain>
    </source>
</reference>
<accession>A0AAD9EB71</accession>
<proteinExistence type="predicted"/>
<organism evidence="1 2">
    <name type="scientific">Colletotrichum chrysophilum</name>
    <dbReference type="NCBI Taxonomy" id="1836956"/>
    <lineage>
        <taxon>Eukaryota</taxon>
        <taxon>Fungi</taxon>
        <taxon>Dikarya</taxon>
        <taxon>Ascomycota</taxon>
        <taxon>Pezizomycotina</taxon>
        <taxon>Sordariomycetes</taxon>
        <taxon>Hypocreomycetidae</taxon>
        <taxon>Glomerellales</taxon>
        <taxon>Glomerellaceae</taxon>
        <taxon>Colletotrichum</taxon>
        <taxon>Colletotrichum gloeosporioides species complex</taxon>
    </lineage>
</organism>
<dbReference type="EMBL" id="JAQOWY010000431">
    <property type="protein sequence ID" value="KAK1842160.1"/>
    <property type="molecule type" value="Genomic_DNA"/>
</dbReference>
<sequence length="184" mass="20205">MLPVSWVVDPAGRESDEVSPPVLSADWTLTRPSVVYRLPRHVMSSATDLLCFAWRQDEPETPGKIPVREMVDGDGHGDGNRDGAARVWIVGQISLTWEPHALLTAFGGGGSLAQRSTYICGSMMRTGFPFCPVASAANGRRAFSIARSDQPALRNFYQFAVTAEVETCQISYLQARFRFEPVAL</sequence>
<protein>
    <submittedName>
        <fullName evidence="1">Uncharacterized protein</fullName>
    </submittedName>
</protein>
<dbReference type="AlphaFoldDB" id="A0AAD9EB71"/>
<comment type="caution">
    <text evidence="1">The sequence shown here is derived from an EMBL/GenBank/DDBJ whole genome shotgun (WGS) entry which is preliminary data.</text>
</comment>
<dbReference type="Proteomes" id="UP001243330">
    <property type="component" value="Unassembled WGS sequence"/>
</dbReference>
<name>A0AAD9EB71_9PEZI</name>
<evidence type="ECO:0000313" key="1">
    <source>
        <dbReference type="EMBL" id="KAK1842160.1"/>
    </source>
</evidence>
<gene>
    <name evidence="1" type="ORF">CCHR01_15224</name>
</gene>
<keyword evidence="2" id="KW-1185">Reference proteome</keyword>
<evidence type="ECO:0000313" key="2">
    <source>
        <dbReference type="Proteomes" id="UP001243330"/>
    </source>
</evidence>